<proteinExistence type="predicted"/>
<evidence type="ECO:0000313" key="3">
    <source>
        <dbReference type="Proteomes" id="UP001501588"/>
    </source>
</evidence>
<keyword evidence="1" id="KW-0812">Transmembrane</keyword>
<accession>A0ABP3PIN2</accession>
<keyword evidence="3" id="KW-1185">Reference proteome</keyword>
<evidence type="ECO:0000256" key="1">
    <source>
        <dbReference type="SAM" id="Phobius"/>
    </source>
</evidence>
<feature type="transmembrane region" description="Helical" evidence="1">
    <location>
        <begin position="47"/>
        <end position="73"/>
    </location>
</feature>
<dbReference type="RefSeq" id="WP_343893098.1">
    <property type="nucleotide sequence ID" value="NZ_BAAAFZ010000001.1"/>
</dbReference>
<reference evidence="3" key="1">
    <citation type="journal article" date="2019" name="Int. J. Syst. Evol. Microbiol.">
        <title>The Global Catalogue of Microorganisms (GCM) 10K type strain sequencing project: providing services to taxonomists for standard genome sequencing and annotation.</title>
        <authorList>
            <consortium name="The Broad Institute Genomics Platform"/>
            <consortium name="The Broad Institute Genome Sequencing Center for Infectious Disease"/>
            <person name="Wu L."/>
            <person name="Ma J."/>
        </authorList>
    </citation>
    <scope>NUCLEOTIDE SEQUENCE [LARGE SCALE GENOMIC DNA]</scope>
    <source>
        <strain evidence="3">JCM 9933</strain>
    </source>
</reference>
<feature type="transmembrane region" description="Helical" evidence="1">
    <location>
        <begin position="79"/>
        <end position="96"/>
    </location>
</feature>
<comment type="caution">
    <text evidence="2">The sequence shown here is derived from an EMBL/GenBank/DDBJ whole genome shotgun (WGS) entry which is preliminary data.</text>
</comment>
<organism evidence="2 3">
    <name type="scientific">Craurococcus roseus</name>
    <dbReference type="NCBI Taxonomy" id="77585"/>
    <lineage>
        <taxon>Bacteria</taxon>
        <taxon>Pseudomonadati</taxon>
        <taxon>Pseudomonadota</taxon>
        <taxon>Alphaproteobacteria</taxon>
        <taxon>Acetobacterales</taxon>
        <taxon>Acetobacteraceae</taxon>
        <taxon>Craurococcus</taxon>
    </lineage>
</organism>
<dbReference type="InterPro" id="IPR009937">
    <property type="entry name" value="Phage_holin_3_6"/>
</dbReference>
<protein>
    <submittedName>
        <fullName evidence="2">Phage holin family protein</fullName>
    </submittedName>
</protein>
<gene>
    <name evidence="2" type="ORF">GCM10009416_00310</name>
</gene>
<evidence type="ECO:0000313" key="2">
    <source>
        <dbReference type="EMBL" id="GAA0566301.1"/>
    </source>
</evidence>
<name>A0ABP3PIN2_9PROT</name>
<keyword evidence="1" id="KW-1133">Transmembrane helix</keyword>
<keyword evidence="1" id="KW-0472">Membrane</keyword>
<sequence length="129" mass="13690">MSDTNRSLPELFGNLVNQLSTLFRKEVQLARAEMGEKVGQATGSIGYLAVGGVLLLAALIILLEALVAFLAYLGVPVPWARLIVGIVLALVGYGLVRSGMSGLKTSNLVPNRTVEQLSRDAAVAKEQVQ</sequence>
<dbReference type="EMBL" id="BAAAFZ010000001">
    <property type="protein sequence ID" value="GAA0566301.1"/>
    <property type="molecule type" value="Genomic_DNA"/>
</dbReference>
<dbReference type="Pfam" id="PF07332">
    <property type="entry name" value="Phage_holin_3_6"/>
    <property type="match status" value="1"/>
</dbReference>
<dbReference type="Proteomes" id="UP001501588">
    <property type="component" value="Unassembled WGS sequence"/>
</dbReference>